<dbReference type="AlphaFoldDB" id="A0A1W1E2M7"/>
<name>A0A1W1E2M7_9ZZZZ</name>
<reference evidence="1" key="1">
    <citation type="submission" date="2016-10" db="EMBL/GenBank/DDBJ databases">
        <authorList>
            <person name="de Groot N.N."/>
        </authorList>
    </citation>
    <scope>NUCLEOTIDE SEQUENCE</scope>
</reference>
<protein>
    <submittedName>
        <fullName evidence="1">Uncharacterized protein</fullName>
    </submittedName>
</protein>
<sequence>MGGGLPVVFTPVINFQSGIHILNEKEALRILQKLREVKTP</sequence>
<dbReference type="EMBL" id="FPIA01000022">
    <property type="protein sequence ID" value="SFV88222.1"/>
    <property type="molecule type" value="Genomic_DNA"/>
</dbReference>
<organism evidence="1">
    <name type="scientific">hydrothermal vent metagenome</name>
    <dbReference type="NCBI Taxonomy" id="652676"/>
    <lineage>
        <taxon>unclassified sequences</taxon>
        <taxon>metagenomes</taxon>
        <taxon>ecological metagenomes</taxon>
    </lineage>
</organism>
<evidence type="ECO:0000313" key="1">
    <source>
        <dbReference type="EMBL" id="SFV88222.1"/>
    </source>
</evidence>
<proteinExistence type="predicted"/>
<gene>
    <name evidence="1" type="ORF">MNB_SUP05-SYMBIONT-7-361</name>
</gene>
<accession>A0A1W1E2M7</accession>